<sequence length="337" mass="38683">MLKLTNLQFALLLLVWLELTTFIVMDGVDFGTGIATIFNHEKDYKDQLIRSIGAVWSGREAWMIVGFALIFAAFPGWYSAIFSGFYPVFIILIVALTMRGLSFEYIDKWQHDKFNIMWRWIFFLGNIVPPFIFGVVFSLFNSGLPIGQNGLLAFKLSTIFNPFALMTGIMFILFALQTSMIRESAFMTEKYQGKITDYQKKLNAIVPIAFVIEIIIYLVVGQGLKLHPIITVALLLLSLLLLIAIRFDEKFKKLHYPMIIISMAAFVISFFWSIFPNVIMSTEGFNLNAQNTASARESQLWAAWLVALMLFLIIFVQGITHYIFRKKYQVKDSDINY</sequence>
<dbReference type="OrthoDB" id="2322141at2"/>
<protein>
    <submittedName>
        <fullName evidence="8">Cytochrome bd-type quinol oxidase, fusion of subunit 1 and subunit 2</fullName>
    </submittedName>
</protein>
<keyword evidence="9" id="KW-1185">Reference proteome</keyword>
<gene>
    <name evidence="8" type="ORF">FC27_GL002228</name>
</gene>
<dbReference type="GO" id="GO:0019646">
    <property type="term" value="P:aerobic electron transport chain"/>
    <property type="evidence" value="ECO:0007669"/>
    <property type="project" value="TreeGrafter"/>
</dbReference>
<comment type="subcellular location">
    <subcellularLocation>
        <location evidence="1">Cell membrane</location>
        <topology evidence="1">Multi-pass membrane protein</topology>
    </subcellularLocation>
</comment>
<dbReference type="STRING" id="1423815.FC27_GL002228"/>
<dbReference type="Proteomes" id="UP000051647">
    <property type="component" value="Unassembled WGS sequence"/>
</dbReference>
<dbReference type="InterPro" id="IPR003317">
    <property type="entry name" value="Cyt-d_oxidase_su2"/>
</dbReference>
<feature type="transmembrane region" description="Helical" evidence="7">
    <location>
        <begin position="202"/>
        <end position="220"/>
    </location>
</feature>
<evidence type="ECO:0000256" key="3">
    <source>
        <dbReference type="ARBA" id="ARBA00022475"/>
    </source>
</evidence>
<dbReference type="PANTHER" id="PTHR43141">
    <property type="entry name" value="CYTOCHROME BD2 SUBUNIT II"/>
    <property type="match status" value="1"/>
</dbReference>
<keyword evidence="4 7" id="KW-0812">Transmembrane</keyword>
<dbReference type="Pfam" id="PF02322">
    <property type="entry name" value="Cyt_bd_oxida_II"/>
    <property type="match status" value="1"/>
</dbReference>
<name>A0A0R1SBG0_9LACO</name>
<reference evidence="8 9" key="1">
    <citation type="journal article" date="2015" name="Genome Announc.">
        <title>Expanding the biotechnology potential of lactobacilli through comparative genomics of 213 strains and associated genera.</title>
        <authorList>
            <person name="Sun Z."/>
            <person name="Harris H.M."/>
            <person name="McCann A."/>
            <person name="Guo C."/>
            <person name="Argimon S."/>
            <person name="Zhang W."/>
            <person name="Yang X."/>
            <person name="Jeffery I.B."/>
            <person name="Cooney J.C."/>
            <person name="Kagawa T.F."/>
            <person name="Liu W."/>
            <person name="Song Y."/>
            <person name="Salvetti E."/>
            <person name="Wrobel A."/>
            <person name="Rasinkangas P."/>
            <person name="Parkhill J."/>
            <person name="Rea M.C."/>
            <person name="O'Sullivan O."/>
            <person name="Ritari J."/>
            <person name="Douillard F.P."/>
            <person name="Paul Ross R."/>
            <person name="Yang R."/>
            <person name="Briner A.E."/>
            <person name="Felis G.E."/>
            <person name="de Vos W.M."/>
            <person name="Barrangou R."/>
            <person name="Klaenhammer T.R."/>
            <person name="Caufield P.W."/>
            <person name="Cui Y."/>
            <person name="Zhang H."/>
            <person name="O'Toole P.W."/>
        </authorList>
    </citation>
    <scope>NUCLEOTIDE SEQUENCE [LARGE SCALE GENOMIC DNA]</scope>
    <source>
        <strain evidence="8 9">DSM 14857</strain>
    </source>
</reference>
<feature type="transmembrane region" description="Helical" evidence="7">
    <location>
        <begin position="226"/>
        <end position="247"/>
    </location>
</feature>
<keyword evidence="3" id="KW-1003">Cell membrane</keyword>
<feature type="transmembrane region" description="Helical" evidence="7">
    <location>
        <begin position="300"/>
        <end position="324"/>
    </location>
</feature>
<evidence type="ECO:0000256" key="6">
    <source>
        <dbReference type="ARBA" id="ARBA00023136"/>
    </source>
</evidence>
<accession>A0A0R1SBG0</accession>
<dbReference type="GO" id="GO:0009055">
    <property type="term" value="F:electron transfer activity"/>
    <property type="evidence" value="ECO:0007669"/>
    <property type="project" value="TreeGrafter"/>
</dbReference>
<feature type="transmembrane region" description="Helical" evidence="7">
    <location>
        <begin position="160"/>
        <end position="181"/>
    </location>
</feature>
<dbReference type="eggNOG" id="COG1294">
    <property type="taxonomic scope" value="Bacteria"/>
</dbReference>
<dbReference type="GO" id="GO:0005886">
    <property type="term" value="C:plasma membrane"/>
    <property type="evidence" value="ECO:0007669"/>
    <property type="project" value="UniProtKB-SubCell"/>
</dbReference>
<comment type="caution">
    <text evidence="8">The sequence shown here is derived from an EMBL/GenBank/DDBJ whole genome shotgun (WGS) entry which is preliminary data.</text>
</comment>
<dbReference type="AlphaFoldDB" id="A0A0R1SBG0"/>
<feature type="transmembrane region" description="Helical" evidence="7">
    <location>
        <begin position="118"/>
        <end position="140"/>
    </location>
</feature>
<feature type="transmembrane region" description="Helical" evidence="7">
    <location>
        <begin position="84"/>
        <end position="106"/>
    </location>
</feature>
<evidence type="ECO:0000313" key="9">
    <source>
        <dbReference type="Proteomes" id="UP000051647"/>
    </source>
</evidence>
<dbReference type="EMBL" id="AZFA01000009">
    <property type="protein sequence ID" value="KRL66902.1"/>
    <property type="molecule type" value="Genomic_DNA"/>
</dbReference>
<dbReference type="RefSeq" id="WP_010624730.1">
    <property type="nucleotide sequence ID" value="NZ_AZFA01000009.1"/>
</dbReference>
<evidence type="ECO:0000256" key="1">
    <source>
        <dbReference type="ARBA" id="ARBA00004651"/>
    </source>
</evidence>
<organism evidence="8 9">
    <name type="scientific">Companilactobacillus versmoldensis DSM 14857 = KCTC 3814</name>
    <dbReference type="NCBI Taxonomy" id="1423815"/>
    <lineage>
        <taxon>Bacteria</taxon>
        <taxon>Bacillati</taxon>
        <taxon>Bacillota</taxon>
        <taxon>Bacilli</taxon>
        <taxon>Lactobacillales</taxon>
        <taxon>Lactobacillaceae</taxon>
        <taxon>Companilactobacillus</taxon>
    </lineage>
</organism>
<evidence type="ECO:0000256" key="2">
    <source>
        <dbReference type="ARBA" id="ARBA00007543"/>
    </source>
</evidence>
<evidence type="ECO:0000256" key="4">
    <source>
        <dbReference type="ARBA" id="ARBA00022692"/>
    </source>
</evidence>
<dbReference type="GO" id="GO:0016682">
    <property type="term" value="F:oxidoreductase activity, acting on diphenols and related substances as donors, oxygen as acceptor"/>
    <property type="evidence" value="ECO:0007669"/>
    <property type="project" value="TreeGrafter"/>
</dbReference>
<proteinExistence type="inferred from homology"/>
<evidence type="ECO:0000256" key="5">
    <source>
        <dbReference type="ARBA" id="ARBA00022989"/>
    </source>
</evidence>
<dbReference type="GO" id="GO:0070069">
    <property type="term" value="C:cytochrome complex"/>
    <property type="evidence" value="ECO:0007669"/>
    <property type="project" value="TreeGrafter"/>
</dbReference>
<feature type="transmembrane region" description="Helical" evidence="7">
    <location>
        <begin position="12"/>
        <end position="39"/>
    </location>
</feature>
<evidence type="ECO:0000256" key="7">
    <source>
        <dbReference type="SAM" id="Phobius"/>
    </source>
</evidence>
<dbReference type="PANTHER" id="PTHR43141:SF4">
    <property type="entry name" value="CYTOCHROME BD2 SUBUNIT II"/>
    <property type="match status" value="1"/>
</dbReference>
<dbReference type="PATRIC" id="fig|1423815.3.peg.2286"/>
<keyword evidence="5 7" id="KW-1133">Transmembrane helix</keyword>
<keyword evidence="6 7" id="KW-0472">Membrane</keyword>
<comment type="similarity">
    <text evidence="2">Belongs to the cytochrome ubiquinol oxidase subunit 2 family.</text>
</comment>
<dbReference type="NCBIfam" id="TIGR00203">
    <property type="entry name" value="cydB"/>
    <property type="match status" value="1"/>
</dbReference>
<feature type="transmembrane region" description="Helical" evidence="7">
    <location>
        <begin position="259"/>
        <end position="280"/>
    </location>
</feature>
<evidence type="ECO:0000313" key="8">
    <source>
        <dbReference type="EMBL" id="KRL66902.1"/>
    </source>
</evidence>